<dbReference type="OrthoDB" id="427480at2759"/>
<dbReference type="Pfam" id="PF03109">
    <property type="entry name" value="ABC1"/>
    <property type="match status" value="1"/>
</dbReference>
<evidence type="ECO:0000313" key="2">
    <source>
        <dbReference type="EMBL" id="KMZ61904.1"/>
    </source>
</evidence>
<evidence type="ECO:0000259" key="1">
    <source>
        <dbReference type="PROSITE" id="PS50011"/>
    </source>
</evidence>
<dbReference type="EMBL" id="LFYR01001430">
    <property type="protein sequence ID" value="KMZ61904.1"/>
    <property type="molecule type" value="Genomic_DNA"/>
</dbReference>
<dbReference type="GO" id="GO:0005524">
    <property type="term" value="F:ATP binding"/>
    <property type="evidence" value="ECO:0007669"/>
    <property type="project" value="InterPro"/>
</dbReference>
<gene>
    <name evidence="2" type="ORF">ZOSMA_4G01940</name>
</gene>
<dbReference type="PROSITE" id="PS50011">
    <property type="entry name" value="PROTEIN_KINASE_DOM"/>
    <property type="match status" value="1"/>
</dbReference>
<dbReference type="InterPro" id="IPR011009">
    <property type="entry name" value="Kinase-like_dom_sf"/>
</dbReference>
<keyword evidence="2" id="KW-0808">Transferase</keyword>
<protein>
    <submittedName>
        <fullName evidence="2">ABC1 protein kinase</fullName>
    </submittedName>
</protein>
<dbReference type="GO" id="GO:0004672">
    <property type="term" value="F:protein kinase activity"/>
    <property type="evidence" value="ECO:0007669"/>
    <property type="project" value="InterPro"/>
</dbReference>
<dbReference type="PANTHER" id="PTHR43173:SF12">
    <property type="entry name" value="PROTEIN KINASE SUPERFAMILY PROTEIN"/>
    <property type="match status" value="1"/>
</dbReference>
<evidence type="ECO:0000313" key="3">
    <source>
        <dbReference type="Proteomes" id="UP000036987"/>
    </source>
</evidence>
<feature type="domain" description="Protein kinase" evidence="1">
    <location>
        <begin position="132"/>
        <end position="476"/>
    </location>
</feature>
<dbReference type="InterPro" id="IPR051130">
    <property type="entry name" value="Mito_struct-func_regulator"/>
</dbReference>
<name>A0A0K9NYU7_ZOSMR</name>
<reference evidence="3" key="1">
    <citation type="journal article" date="2016" name="Nature">
        <title>The genome of the seagrass Zostera marina reveals angiosperm adaptation to the sea.</title>
        <authorList>
            <person name="Olsen J.L."/>
            <person name="Rouze P."/>
            <person name="Verhelst B."/>
            <person name="Lin Y.-C."/>
            <person name="Bayer T."/>
            <person name="Collen J."/>
            <person name="Dattolo E."/>
            <person name="De Paoli E."/>
            <person name="Dittami S."/>
            <person name="Maumus F."/>
            <person name="Michel G."/>
            <person name="Kersting A."/>
            <person name="Lauritano C."/>
            <person name="Lohaus R."/>
            <person name="Toepel M."/>
            <person name="Tonon T."/>
            <person name="Vanneste K."/>
            <person name="Amirebrahimi M."/>
            <person name="Brakel J."/>
            <person name="Bostroem C."/>
            <person name="Chovatia M."/>
            <person name="Grimwood J."/>
            <person name="Jenkins J.W."/>
            <person name="Jueterbock A."/>
            <person name="Mraz A."/>
            <person name="Stam W.T."/>
            <person name="Tice H."/>
            <person name="Bornberg-Bauer E."/>
            <person name="Green P.J."/>
            <person name="Pearson G.A."/>
            <person name="Procaccini G."/>
            <person name="Duarte C.M."/>
            <person name="Schmutz J."/>
            <person name="Reusch T.B.H."/>
            <person name="Van de Peer Y."/>
        </authorList>
    </citation>
    <scope>NUCLEOTIDE SEQUENCE [LARGE SCALE GENOMIC DNA]</scope>
    <source>
        <strain evidence="3">cv. Finnish</strain>
    </source>
</reference>
<dbReference type="InterPro" id="IPR004147">
    <property type="entry name" value="ABC1_dom"/>
</dbReference>
<dbReference type="PANTHER" id="PTHR43173">
    <property type="entry name" value="ABC1 FAMILY PROTEIN"/>
    <property type="match status" value="1"/>
</dbReference>
<dbReference type="AlphaFoldDB" id="A0A0K9NYU7"/>
<comment type="caution">
    <text evidence="2">The sequence shown here is derived from an EMBL/GenBank/DDBJ whole genome shotgun (WGS) entry which is preliminary data.</text>
</comment>
<dbReference type="STRING" id="29655.A0A0K9NYU7"/>
<accession>A0A0K9NYU7</accession>
<sequence>MPFLSQSIHDTLSFRLEPWNRSFQFWFRVADIYSGYKMCQLRTRFIKDDVAREVLWEKQHEIAAEKIFSMCYDLGGLFLKGAQLIGKPDLAPSAWVKKLVTLCDNAPATPFSIVKLTLEEELGQRFDLIFDTFDPHPVGSASIAQVHRARLRGATNDVAVKVQHPGVRRLMMTDINNMQAFVLFLQKTDIKADLFSMTKEMEKQIGYEFDFLREADAMKRIRKFVYAANKKPPVLIPREISGMTTRRVLVMDFIEGIPILNLEIEMVMRGINPSGKISDAAKKNILKNLTNAYGQMILKSGFFHADPHPGNILICKNSEVALLDYGQVKHLPEYLRLGYANLVLAMADNDPLRAVQSYKDLGIETSSTCADESKELLQLARSMFDTKLPPGVTILSPFAEDSSLQKVSVPSFPEELFSVLRTMQLLRGLSVGMGVNYSCAEQWRPIAEETLHKAGKLKDFELRSRKQGVLRKKLGR</sequence>
<dbReference type="InterPro" id="IPR000719">
    <property type="entry name" value="Prot_kinase_dom"/>
</dbReference>
<keyword evidence="3" id="KW-1185">Reference proteome</keyword>
<dbReference type="Proteomes" id="UP000036987">
    <property type="component" value="Unassembled WGS sequence"/>
</dbReference>
<keyword evidence="2" id="KW-0418">Kinase</keyword>
<proteinExistence type="predicted"/>
<dbReference type="SUPFAM" id="SSF56112">
    <property type="entry name" value="Protein kinase-like (PK-like)"/>
    <property type="match status" value="1"/>
</dbReference>
<organism evidence="2 3">
    <name type="scientific">Zostera marina</name>
    <name type="common">Eelgrass</name>
    <dbReference type="NCBI Taxonomy" id="29655"/>
    <lineage>
        <taxon>Eukaryota</taxon>
        <taxon>Viridiplantae</taxon>
        <taxon>Streptophyta</taxon>
        <taxon>Embryophyta</taxon>
        <taxon>Tracheophyta</taxon>
        <taxon>Spermatophyta</taxon>
        <taxon>Magnoliopsida</taxon>
        <taxon>Liliopsida</taxon>
        <taxon>Zosteraceae</taxon>
        <taxon>Zostera</taxon>
    </lineage>
</organism>
<dbReference type="CDD" id="cd05121">
    <property type="entry name" value="ABC1_ADCK3-like"/>
    <property type="match status" value="1"/>
</dbReference>
<dbReference type="OMA" id="ETMFDTK"/>